<dbReference type="Proteomes" id="UP001153954">
    <property type="component" value="Unassembled WGS sequence"/>
</dbReference>
<comment type="caution">
    <text evidence="3">The sequence shown here is derived from an EMBL/GenBank/DDBJ whole genome shotgun (WGS) entry which is preliminary data.</text>
</comment>
<evidence type="ECO:0000313" key="4">
    <source>
        <dbReference type="Proteomes" id="UP001153954"/>
    </source>
</evidence>
<reference evidence="3" key="1">
    <citation type="submission" date="2022-03" db="EMBL/GenBank/DDBJ databases">
        <authorList>
            <person name="Tunstrom K."/>
        </authorList>
    </citation>
    <scope>NUCLEOTIDE SEQUENCE</scope>
</reference>
<organism evidence="3 4">
    <name type="scientific">Euphydryas editha</name>
    <name type="common">Edith's checkerspot</name>
    <dbReference type="NCBI Taxonomy" id="104508"/>
    <lineage>
        <taxon>Eukaryota</taxon>
        <taxon>Metazoa</taxon>
        <taxon>Ecdysozoa</taxon>
        <taxon>Arthropoda</taxon>
        <taxon>Hexapoda</taxon>
        <taxon>Insecta</taxon>
        <taxon>Pterygota</taxon>
        <taxon>Neoptera</taxon>
        <taxon>Endopterygota</taxon>
        <taxon>Lepidoptera</taxon>
        <taxon>Glossata</taxon>
        <taxon>Ditrysia</taxon>
        <taxon>Papilionoidea</taxon>
        <taxon>Nymphalidae</taxon>
        <taxon>Nymphalinae</taxon>
        <taxon>Euphydryas</taxon>
    </lineage>
</organism>
<keyword evidence="4" id="KW-1185">Reference proteome</keyword>
<name>A0AAU9UIQ8_EUPED</name>
<evidence type="ECO:0000313" key="3">
    <source>
        <dbReference type="EMBL" id="CAH2099013.1"/>
    </source>
</evidence>
<protein>
    <recommendedName>
        <fullName evidence="2">Tc1-like transposase DDE domain-containing protein</fullName>
    </recommendedName>
</protein>
<evidence type="ECO:0000256" key="1">
    <source>
        <dbReference type="SAM" id="MobiDB-lite"/>
    </source>
</evidence>
<sequence>MASTSNDNRQRKKSFIIRRQAREMAKRVILMCEEEKRLKQLSFTLNQALDRAVFYTGLSKSMLSKIKKEPTDGQGHLNSPSRKGKKYPRDKLLDCDDFDRQVIHRCIEEFYLTKKIVPTCKKLLLDLRKKIDFPWGVTSLRKLLKQMGYKWQKYHRNRRILIERPNITYARSIYLRKIRQFRQNDREIFFLDETWIDNNLTHKKCWQDDKINAILTDTSSSNRLILVHVGSRSGFLDGAKLLFKAGTVTGDYHGQMNSVNFEKWVNEMLLPNLPSNSVVVMDSAPYHSVQENKVPQKTSTKQGMLDWLTKNNVQASPSMRKAELYDLIQQNKTREKTFKIDELLKCHGHDVLRLPPYMCDLNPIELAWAKVKRLVREHNTTSDLSLTRLKEITEKTIKQVTKEDWCGYDKHVLALEENYWKSDGLMEDVVDSFIIEVGEESDDSTSNSSSTDYSDCDSD</sequence>
<accession>A0AAU9UIQ8</accession>
<dbReference type="GO" id="GO:0003676">
    <property type="term" value="F:nucleic acid binding"/>
    <property type="evidence" value="ECO:0007669"/>
    <property type="project" value="InterPro"/>
</dbReference>
<dbReference type="InterPro" id="IPR038717">
    <property type="entry name" value="Tc1-like_DDE_dom"/>
</dbReference>
<dbReference type="PANTHER" id="PTHR33939:SF1">
    <property type="entry name" value="DUF4371 DOMAIN-CONTAINING PROTEIN"/>
    <property type="match status" value="1"/>
</dbReference>
<proteinExistence type="predicted"/>
<gene>
    <name evidence="3" type="ORF">EEDITHA_LOCUS14058</name>
</gene>
<feature type="domain" description="Tc1-like transposase DDE" evidence="2">
    <location>
        <begin position="251"/>
        <end position="383"/>
    </location>
</feature>
<dbReference type="InterPro" id="IPR036397">
    <property type="entry name" value="RNaseH_sf"/>
</dbReference>
<dbReference type="Gene3D" id="3.30.420.10">
    <property type="entry name" value="Ribonuclease H-like superfamily/Ribonuclease H"/>
    <property type="match status" value="1"/>
</dbReference>
<dbReference type="Pfam" id="PF13358">
    <property type="entry name" value="DDE_3"/>
    <property type="match status" value="1"/>
</dbReference>
<feature type="compositionally biased region" description="Low complexity" evidence="1">
    <location>
        <begin position="444"/>
        <end position="453"/>
    </location>
</feature>
<feature type="region of interest" description="Disordered" evidence="1">
    <location>
        <begin position="67"/>
        <end position="88"/>
    </location>
</feature>
<evidence type="ECO:0000259" key="2">
    <source>
        <dbReference type="Pfam" id="PF13358"/>
    </source>
</evidence>
<dbReference type="AlphaFoldDB" id="A0AAU9UIQ8"/>
<dbReference type="PANTHER" id="PTHR33939">
    <property type="entry name" value="PROTEIN CBG22215"/>
    <property type="match status" value="1"/>
</dbReference>
<feature type="region of interest" description="Disordered" evidence="1">
    <location>
        <begin position="439"/>
        <end position="459"/>
    </location>
</feature>
<dbReference type="EMBL" id="CAKOGL010000021">
    <property type="protein sequence ID" value="CAH2099013.1"/>
    <property type="molecule type" value="Genomic_DNA"/>
</dbReference>